<feature type="binding site" evidence="12">
    <location>
        <position position="73"/>
    </location>
    <ligand>
        <name>Mg(2+)</name>
        <dbReference type="ChEBI" id="CHEBI:18420"/>
        <label>1</label>
        <note>catalytic</note>
    </ligand>
</feature>
<dbReference type="InterPro" id="IPR000760">
    <property type="entry name" value="Inositol_monophosphatase-like"/>
</dbReference>
<feature type="binding site" evidence="12">
    <location>
        <position position="90"/>
    </location>
    <ligand>
        <name>Mg(2+)</name>
        <dbReference type="ChEBI" id="CHEBI:18420"/>
        <label>2</label>
    </ligand>
</feature>
<evidence type="ECO:0000256" key="8">
    <source>
        <dbReference type="ARBA" id="ARBA00022842"/>
    </source>
</evidence>
<dbReference type="FunFam" id="3.30.540.10:FF:000003">
    <property type="entry name" value="Inositol-1-monophosphatase"/>
    <property type="match status" value="1"/>
</dbReference>
<keyword evidence="8 12" id="KW-0460">Magnesium</keyword>
<evidence type="ECO:0000256" key="4">
    <source>
        <dbReference type="ARBA" id="ARBA00013085"/>
    </source>
</evidence>
<dbReference type="GO" id="GO:0046872">
    <property type="term" value="F:metal ion binding"/>
    <property type="evidence" value="ECO:0007669"/>
    <property type="project" value="UniProtKB-KW"/>
</dbReference>
<keyword evidence="6 12" id="KW-0479">Metal-binding</keyword>
<feature type="binding site" evidence="12">
    <location>
        <position position="91"/>
    </location>
    <ligand>
        <name>Mg(2+)</name>
        <dbReference type="ChEBI" id="CHEBI:18420"/>
        <label>1</label>
        <note>catalytic</note>
    </ligand>
</feature>
<dbReference type="EMBL" id="FOYR01000001">
    <property type="protein sequence ID" value="SFR37886.1"/>
    <property type="molecule type" value="Genomic_DNA"/>
</dbReference>
<comment type="catalytic activity">
    <reaction evidence="10">
        <text>L-histidinol phosphate + H2O = L-histidinol + phosphate</text>
        <dbReference type="Rhea" id="RHEA:14465"/>
        <dbReference type="ChEBI" id="CHEBI:15377"/>
        <dbReference type="ChEBI" id="CHEBI:43474"/>
        <dbReference type="ChEBI" id="CHEBI:57699"/>
        <dbReference type="ChEBI" id="CHEBI:57980"/>
        <dbReference type="EC" id="3.1.3.15"/>
    </reaction>
</comment>
<feature type="binding site" evidence="12">
    <location>
        <position position="218"/>
    </location>
    <ligand>
        <name>Mg(2+)</name>
        <dbReference type="ChEBI" id="CHEBI:18420"/>
        <label>1</label>
        <note>catalytic</note>
    </ligand>
</feature>
<dbReference type="Pfam" id="PF00459">
    <property type="entry name" value="Inositol_P"/>
    <property type="match status" value="1"/>
</dbReference>
<dbReference type="InterPro" id="IPR020583">
    <property type="entry name" value="Inositol_monoP_metal-BS"/>
</dbReference>
<dbReference type="PANTHER" id="PTHR43200">
    <property type="entry name" value="PHOSPHATASE"/>
    <property type="match status" value="1"/>
</dbReference>
<dbReference type="PRINTS" id="PR00377">
    <property type="entry name" value="IMPHPHTASES"/>
</dbReference>
<accession>A0A1I6G6R2</accession>
<dbReference type="RefSeq" id="WP_091477008.1">
    <property type="nucleotide sequence ID" value="NZ_FNGQ01000001.1"/>
</dbReference>
<dbReference type="Gene3D" id="3.30.540.10">
    <property type="entry name" value="Fructose-1,6-Bisphosphatase, subunit A, domain 1"/>
    <property type="match status" value="1"/>
</dbReference>
<dbReference type="SUPFAM" id="SSF56655">
    <property type="entry name" value="Carbohydrate phosphatase"/>
    <property type="match status" value="1"/>
</dbReference>
<comment type="similarity">
    <text evidence="3">Belongs to the inositol monophosphatase superfamily.</text>
</comment>
<dbReference type="EC" id="3.1.3.15" evidence="4"/>
<dbReference type="PANTHER" id="PTHR43200:SF6">
    <property type="entry name" value="3'(2'),5'-BISPHOSPHATE NUCLEOTIDASE"/>
    <property type="match status" value="1"/>
</dbReference>
<evidence type="ECO:0000256" key="2">
    <source>
        <dbReference type="ARBA" id="ARBA00004970"/>
    </source>
</evidence>
<keyword evidence="7" id="KW-0378">Hydrolase</keyword>
<evidence type="ECO:0000256" key="10">
    <source>
        <dbReference type="ARBA" id="ARBA00049158"/>
    </source>
</evidence>
<comment type="pathway">
    <text evidence="2">Amino-acid biosynthesis; L-histidine biosynthesis; L-histidine from 5-phospho-alpha-D-ribose 1-diphosphate: step 8/9.</text>
</comment>
<evidence type="ECO:0000256" key="7">
    <source>
        <dbReference type="ARBA" id="ARBA00022801"/>
    </source>
</evidence>
<dbReference type="InterPro" id="IPR051090">
    <property type="entry name" value="Inositol_monoP_superfamily"/>
</dbReference>
<feature type="binding site" evidence="12">
    <location>
        <position position="88"/>
    </location>
    <ligand>
        <name>Mg(2+)</name>
        <dbReference type="ChEBI" id="CHEBI:18420"/>
        <label>1</label>
        <note>catalytic</note>
    </ligand>
</feature>
<dbReference type="AlphaFoldDB" id="A0A1I6G6R2"/>
<evidence type="ECO:0000256" key="6">
    <source>
        <dbReference type="ARBA" id="ARBA00022723"/>
    </source>
</evidence>
<protein>
    <recommendedName>
        <fullName evidence="5">Histidinol-phosphatase</fullName>
        <ecNumber evidence="4">3.1.3.15</ecNumber>
    </recommendedName>
    <alternativeName>
        <fullName evidence="9">Histidinol-phosphate phosphatase</fullName>
    </alternativeName>
</protein>
<evidence type="ECO:0000256" key="3">
    <source>
        <dbReference type="ARBA" id="ARBA00009759"/>
    </source>
</evidence>
<dbReference type="Proteomes" id="UP000198877">
    <property type="component" value="Unassembled WGS sequence"/>
</dbReference>
<evidence type="ECO:0000256" key="11">
    <source>
        <dbReference type="ARBA" id="ARBA00053547"/>
    </source>
</evidence>
<comment type="cofactor">
    <cofactor evidence="1 12">
        <name>Mg(2+)</name>
        <dbReference type="ChEBI" id="CHEBI:18420"/>
    </cofactor>
</comment>
<dbReference type="Gene3D" id="3.40.190.80">
    <property type="match status" value="1"/>
</dbReference>
<dbReference type="PROSITE" id="PS00629">
    <property type="entry name" value="IMP_1"/>
    <property type="match status" value="1"/>
</dbReference>
<comment type="function">
    <text evidence="11">Catalyzes the dephosphorylation of histidinol-phosphate to histidinol, the direct precursor of histidine.</text>
</comment>
<reference evidence="14" key="1">
    <citation type="submission" date="2016-10" db="EMBL/GenBank/DDBJ databases">
        <authorList>
            <person name="Varghese N."/>
            <person name="Submissions S."/>
        </authorList>
    </citation>
    <scope>NUCLEOTIDE SEQUENCE [LARGE SCALE GENOMIC DNA]</scope>
    <source>
        <strain evidence="14">CL127</strain>
    </source>
</reference>
<sequence length="267" mass="29254">MPHRLPPASRDLAFALELADLADTISLPRFRAADLHVEAKPDQSFVTDADQSVERALRAHIEVHRPDDSFYGEESGRSEKGHRRWLVDPIDGTSNYLRGVPNWSTLIALEVDEELSIGVVSAPAFAGRWWAEKGTGAWAQSPGQRPRRLKVSSVKDLDHASLSFQSIEQWENEGRIPSLLALAKAVWQDRAIGDMWAYMLLAEGLIDIVAEFDLDPYDIAALVPIVTEAGGRLTDIDGLNSIRTGSVLATNGSLHPAALAVLHAQPL</sequence>
<evidence type="ECO:0000313" key="13">
    <source>
        <dbReference type="EMBL" id="SFR37886.1"/>
    </source>
</evidence>
<dbReference type="GO" id="GO:0000105">
    <property type="term" value="P:L-histidine biosynthetic process"/>
    <property type="evidence" value="ECO:0007669"/>
    <property type="project" value="TreeGrafter"/>
</dbReference>
<dbReference type="GO" id="GO:0004401">
    <property type="term" value="F:histidinol-phosphatase activity"/>
    <property type="evidence" value="ECO:0007669"/>
    <property type="project" value="UniProtKB-EC"/>
</dbReference>
<evidence type="ECO:0000313" key="14">
    <source>
        <dbReference type="Proteomes" id="UP000198877"/>
    </source>
</evidence>
<evidence type="ECO:0000256" key="5">
    <source>
        <dbReference type="ARBA" id="ARBA00021697"/>
    </source>
</evidence>
<organism evidence="13 14">
    <name type="scientific">Microbacterium azadirachtae</name>
    <dbReference type="NCBI Taxonomy" id="582680"/>
    <lineage>
        <taxon>Bacteria</taxon>
        <taxon>Bacillati</taxon>
        <taxon>Actinomycetota</taxon>
        <taxon>Actinomycetes</taxon>
        <taxon>Micrococcales</taxon>
        <taxon>Microbacteriaceae</taxon>
        <taxon>Microbacterium</taxon>
    </lineage>
</organism>
<name>A0A1I6G6R2_9MICO</name>
<proteinExistence type="inferred from homology"/>
<evidence type="ECO:0000256" key="12">
    <source>
        <dbReference type="PIRSR" id="PIRSR600760-2"/>
    </source>
</evidence>
<gene>
    <name evidence="13" type="ORF">SAMN04488591_0820</name>
</gene>
<evidence type="ECO:0000256" key="1">
    <source>
        <dbReference type="ARBA" id="ARBA00001946"/>
    </source>
</evidence>
<evidence type="ECO:0000256" key="9">
    <source>
        <dbReference type="ARBA" id="ARBA00033209"/>
    </source>
</evidence>